<evidence type="ECO:0000313" key="7">
    <source>
        <dbReference type="Proteomes" id="UP000034838"/>
    </source>
</evidence>
<evidence type="ECO:0000313" key="6">
    <source>
        <dbReference type="EMBL" id="OIK23568.1"/>
    </source>
</evidence>
<feature type="DNA-binding region" description="H-T-H motif" evidence="4">
    <location>
        <begin position="32"/>
        <end position="51"/>
    </location>
</feature>
<protein>
    <recommendedName>
        <fullName evidence="5">HTH tetR-type domain-containing protein</fullName>
    </recommendedName>
</protein>
<dbReference type="GO" id="GO:0003700">
    <property type="term" value="F:DNA-binding transcription factor activity"/>
    <property type="evidence" value="ECO:0007669"/>
    <property type="project" value="TreeGrafter"/>
</dbReference>
<evidence type="ECO:0000256" key="2">
    <source>
        <dbReference type="ARBA" id="ARBA00023125"/>
    </source>
</evidence>
<name>A0A1J4PUR9_9ACTN</name>
<dbReference type="InterPro" id="IPR036271">
    <property type="entry name" value="Tet_transcr_reg_TetR-rel_C_sf"/>
</dbReference>
<dbReference type="EMBL" id="LBDA02000096">
    <property type="protein sequence ID" value="OIK23568.1"/>
    <property type="molecule type" value="Genomic_DNA"/>
</dbReference>
<reference evidence="6" key="1">
    <citation type="submission" date="2016-10" db="EMBL/GenBank/DDBJ databases">
        <title>Genome sequence of Streptomyces malaysiense MUSC 136.</title>
        <authorList>
            <person name="Lee L.-H."/>
            <person name="Ser H.-L."/>
        </authorList>
    </citation>
    <scope>NUCLEOTIDE SEQUENCE [LARGE SCALE GENOMIC DNA]</scope>
    <source>
        <strain evidence="6">MUSC 136</strain>
    </source>
</reference>
<keyword evidence="7" id="KW-1185">Reference proteome</keyword>
<evidence type="ECO:0000256" key="4">
    <source>
        <dbReference type="PROSITE-ProRule" id="PRU00335"/>
    </source>
</evidence>
<dbReference type="RefSeq" id="WP_046419097.1">
    <property type="nucleotide sequence ID" value="NZ_LBDA02000096.1"/>
</dbReference>
<dbReference type="PROSITE" id="PS50977">
    <property type="entry name" value="HTH_TETR_2"/>
    <property type="match status" value="1"/>
</dbReference>
<dbReference type="InterPro" id="IPR009057">
    <property type="entry name" value="Homeodomain-like_sf"/>
</dbReference>
<dbReference type="PANTHER" id="PTHR30055:SF234">
    <property type="entry name" value="HTH-TYPE TRANSCRIPTIONAL REGULATOR BETI"/>
    <property type="match status" value="1"/>
</dbReference>
<organism evidence="6 7">
    <name type="scientific">Streptomyces malaysiense</name>
    <dbReference type="NCBI Taxonomy" id="1428626"/>
    <lineage>
        <taxon>Bacteria</taxon>
        <taxon>Bacillati</taxon>
        <taxon>Actinomycetota</taxon>
        <taxon>Actinomycetes</taxon>
        <taxon>Kitasatosporales</taxon>
        <taxon>Streptomycetaceae</taxon>
        <taxon>Streptomyces</taxon>
    </lineage>
</organism>
<dbReference type="OrthoDB" id="3237195at2"/>
<gene>
    <name evidence="6" type="ORF">VT52_031800</name>
</gene>
<dbReference type="InterPro" id="IPR023772">
    <property type="entry name" value="DNA-bd_HTH_TetR-type_CS"/>
</dbReference>
<proteinExistence type="predicted"/>
<dbReference type="Proteomes" id="UP000034838">
    <property type="component" value="Unassembled WGS sequence"/>
</dbReference>
<dbReference type="GO" id="GO:0000976">
    <property type="term" value="F:transcription cis-regulatory region binding"/>
    <property type="evidence" value="ECO:0007669"/>
    <property type="project" value="TreeGrafter"/>
</dbReference>
<keyword evidence="2 4" id="KW-0238">DNA-binding</keyword>
<evidence type="ECO:0000259" key="5">
    <source>
        <dbReference type="PROSITE" id="PS50977"/>
    </source>
</evidence>
<evidence type="ECO:0000256" key="1">
    <source>
        <dbReference type="ARBA" id="ARBA00023015"/>
    </source>
</evidence>
<accession>A0A1J4PUR9</accession>
<sequence length="204" mass="21508">MAKRQERATRTRASLLEAASKHFDEAGYNSTSLAQVCDTAQLSVGAITFHFANKADLADAVEREGGERAAAALAAAVLSAAEPADAPLRTVIELIVTFADLLEQDVMVRAALRLAHERSAVDLLTAVWLPRVGELVRRAGAAGLLEADVPAQDVVDLAEYLARGAEARRRSSPAARHGSRRLKEVCELAFRGARSGSAAAGGPV</sequence>
<feature type="domain" description="HTH tetR-type" evidence="5">
    <location>
        <begin position="9"/>
        <end position="69"/>
    </location>
</feature>
<dbReference type="InterPro" id="IPR001647">
    <property type="entry name" value="HTH_TetR"/>
</dbReference>
<dbReference type="PROSITE" id="PS01081">
    <property type="entry name" value="HTH_TETR_1"/>
    <property type="match status" value="1"/>
</dbReference>
<evidence type="ECO:0000256" key="3">
    <source>
        <dbReference type="ARBA" id="ARBA00023163"/>
    </source>
</evidence>
<dbReference type="Pfam" id="PF00440">
    <property type="entry name" value="TetR_N"/>
    <property type="match status" value="1"/>
</dbReference>
<keyword evidence="1" id="KW-0805">Transcription regulation</keyword>
<dbReference type="SUPFAM" id="SSF46689">
    <property type="entry name" value="Homeodomain-like"/>
    <property type="match status" value="1"/>
</dbReference>
<dbReference type="PANTHER" id="PTHR30055">
    <property type="entry name" value="HTH-TYPE TRANSCRIPTIONAL REGULATOR RUTR"/>
    <property type="match status" value="1"/>
</dbReference>
<dbReference type="PRINTS" id="PR00455">
    <property type="entry name" value="HTHTETR"/>
</dbReference>
<dbReference type="SUPFAM" id="SSF48498">
    <property type="entry name" value="Tetracyclin repressor-like, C-terminal domain"/>
    <property type="match status" value="1"/>
</dbReference>
<keyword evidence="3" id="KW-0804">Transcription</keyword>
<dbReference type="AlphaFoldDB" id="A0A1J4PUR9"/>
<dbReference type="InterPro" id="IPR050109">
    <property type="entry name" value="HTH-type_TetR-like_transc_reg"/>
</dbReference>
<comment type="caution">
    <text evidence="6">The sequence shown here is derived from an EMBL/GenBank/DDBJ whole genome shotgun (WGS) entry which is preliminary data.</text>
</comment>
<dbReference type="Gene3D" id="1.10.357.10">
    <property type="entry name" value="Tetracycline Repressor, domain 2"/>
    <property type="match status" value="1"/>
</dbReference>